<name>A0A154PJ14_DUFNO</name>
<keyword evidence="2" id="KW-1185">Reference proteome</keyword>
<organism evidence="1 2">
    <name type="scientific">Dufourea novaeangliae</name>
    <name type="common">Sweat bee</name>
    <dbReference type="NCBI Taxonomy" id="178035"/>
    <lineage>
        <taxon>Eukaryota</taxon>
        <taxon>Metazoa</taxon>
        <taxon>Ecdysozoa</taxon>
        <taxon>Arthropoda</taxon>
        <taxon>Hexapoda</taxon>
        <taxon>Insecta</taxon>
        <taxon>Pterygota</taxon>
        <taxon>Neoptera</taxon>
        <taxon>Endopterygota</taxon>
        <taxon>Hymenoptera</taxon>
        <taxon>Apocrita</taxon>
        <taxon>Aculeata</taxon>
        <taxon>Apoidea</taxon>
        <taxon>Anthophila</taxon>
        <taxon>Halictidae</taxon>
        <taxon>Rophitinae</taxon>
        <taxon>Dufourea</taxon>
    </lineage>
</organism>
<reference evidence="1 2" key="1">
    <citation type="submission" date="2015-07" db="EMBL/GenBank/DDBJ databases">
        <title>The genome of Dufourea novaeangliae.</title>
        <authorList>
            <person name="Pan H."/>
            <person name="Kapheim K."/>
        </authorList>
    </citation>
    <scope>NUCLEOTIDE SEQUENCE [LARGE SCALE GENOMIC DNA]</scope>
    <source>
        <strain evidence="1">0120121106</strain>
        <tissue evidence="1">Whole body</tissue>
    </source>
</reference>
<accession>A0A154PJ14</accession>
<feature type="non-terminal residue" evidence="1">
    <location>
        <position position="1"/>
    </location>
</feature>
<dbReference type="Proteomes" id="UP000076502">
    <property type="component" value="Unassembled WGS sequence"/>
</dbReference>
<sequence length="52" mass="6315">KVYANHPETIQRLKEEIERQIRKIHGHRNFVKRIHTCHHTNVAHLTDILFHV</sequence>
<gene>
    <name evidence="1" type="ORF">WN55_03379</name>
</gene>
<evidence type="ECO:0000313" key="2">
    <source>
        <dbReference type="Proteomes" id="UP000076502"/>
    </source>
</evidence>
<proteinExistence type="predicted"/>
<protein>
    <submittedName>
        <fullName evidence="1">Uncharacterized protein</fullName>
    </submittedName>
</protein>
<dbReference type="EMBL" id="KQ434936">
    <property type="protein sequence ID" value="KZC11876.1"/>
    <property type="molecule type" value="Genomic_DNA"/>
</dbReference>
<dbReference type="AlphaFoldDB" id="A0A154PJ14"/>
<evidence type="ECO:0000313" key="1">
    <source>
        <dbReference type="EMBL" id="KZC11876.1"/>
    </source>
</evidence>